<dbReference type="EMBL" id="NPEA01000007">
    <property type="protein sequence ID" value="PJZ76327.1"/>
    <property type="molecule type" value="Genomic_DNA"/>
</dbReference>
<organism evidence="1 2">
    <name type="scientific">Leptospira neocaledonica</name>
    <dbReference type="NCBI Taxonomy" id="2023192"/>
    <lineage>
        <taxon>Bacteria</taxon>
        <taxon>Pseudomonadati</taxon>
        <taxon>Spirochaetota</taxon>
        <taxon>Spirochaetia</taxon>
        <taxon>Leptospirales</taxon>
        <taxon>Leptospiraceae</taxon>
        <taxon>Leptospira</taxon>
    </lineage>
</organism>
<sequence>MRFPTLDLTSAPVIYEDKQMRVRAFNCQRGNLLTVVGQNFRPTTPNRLMLVLTLIFENPHPSQSLPINYQTIFAQYRIQDPDVPVAPGEKPGLRPPEMIIQVDKAGKESIPQWTFGMRHYDMIAPKDWLALRFLWSFPKPKAPDMVIVNRSYTAAILDDLLSKIPMPSACDQ</sequence>
<keyword evidence="2" id="KW-1185">Reference proteome</keyword>
<evidence type="ECO:0000313" key="1">
    <source>
        <dbReference type="EMBL" id="PJZ76327.1"/>
    </source>
</evidence>
<evidence type="ECO:0000313" key="2">
    <source>
        <dbReference type="Proteomes" id="UP000231843"/>
    </source>
</evidence>
<protein>
    <submittedName>
        <fullName evidence="1">Uncharacterized protein</fullName>
    </submittedName>
</protein>
<reference evidence="1 2" key="1">
    <citation type="submission" date="2017-07" db="EMBL/GenBank/DDBJ databases">
        <title>Leptospira spp. isolated from tropical soils.</title>
        <authorList>
            <person name="Thibeaux R."/>
            <person name="Iraola G."/>
            <person name="Ferres I."/>
            <person name="Bierque E."/>
            <person name="Girault D."/>
            <person name="Soupe-Gilbert M.-E."/>
            <person name="Picardeau M."/>
            <person name="Goarant C."/>
        </authorList>
    </citation>
    <scope>NUCLEOTIDE SEQUENCE [LARGE SCALE GENOMIC DNA]</scope>
    <source>
        <strain evidence="1 2">ES4-C-A1</strain>
    </source>
</reference>
<gene>
    <name evidence="1" type="ORF">CH365_13105</name>
</gene>
<accession>A0A2M9ZWA4</accession>
<proteinExistence type="predicted"/>
<dbReference type="Proteomes" id="UP000231843">
    <property type="component" value="Unassembled WGS sequence"/>
</dbReference>
<name>A0A2M9ZWA4_9LEPT</name>
<dbReference type="AlphaFoldDB" id="A0A2M9ZWA4"/>
<dbReference type="RefSeq" id="WP_100769032.1">
    <property type="nucleotide sequence ID" value="NZ_NPEA01000007.1"/>
</dbReference>
<comment type="caution">
    <text evidence="1">The sequence shown here is derived from an EMBL/GenBank/DDBJ whole genome shotgun (WGS) entry which is preliminary data.</text>
</comment>